<dbReference type="GO" id="GO:0005886">
    <property type="term" value="C:plasma membrane"/>
    <property type="evidence" value="ECO:0007669"/>
    <property type="project" value="UniProtKB-SubCell"/>
</dbReference>
<dbReference type="EMBL" id="CP097501">
    <property type="protein sequence ID" value="URD67885.1"/>
    <property type="molecule type" value="Genomic_DNA"/>
</dbReference>
<evidence type="ECO:0000256" key="4">
    <source>
        <dbReference type="ARBA" id="ARBA00022989"/>
    </source>
</evidence>
<comment type="subcellular location">
    <subcellularLocation>
        <location evidence="1">Cell membrane</location>
        <topology evidence="1">Multi-pass membrane protein</topology>
    </subcellularLocation>
</comment>
<keyword evidence="3 6" id="KW-0812">Transmembrane</keyword>
<evidence type="ECO:0000256" key="1">
    <source>
        <dbReference type="ARBA" id="ARBA00004651"/>
    </source>
</evidence>
<evidence type="ECO:0000313" key="7">
    <source>
        <dbReference type="EMBL" id="URD67885.1"/>
    </source>
</evidence>
<feature type="transmembrane region" description="Helical" evidence="6">
    <location>
        <begin position="148"/>
        <end position="170"/>
    </location>
</feature>
<dbReference type="InterPro" id="IPR001123">
    <property type="entry name" value="LeuE-type"/>
</dbReference>
<protein>
    <submittedName>
        <fullName evidence="7">LysE/ArgO family amino acid transporter</fullName>
    </submittedName>
</protein>
<evidence type="ECO:0000256" key="5">
    <source>
        <dbReference type="ARBA" id="ARBA00023136"/>
    </source>
</evidence>
<dbReference type="RefSeq" id="WP_027021752.1">
    <property type="nucleotide sequence ID" value="NZ_CP097501.1"/>
</dbReference>
<dbReference type="GO" id="GO:0015171">
    <property type="term" value="F:amino acid transmembrane transporter activity"/>
    <property type="evidence" value="ECO:0007669"/>
    <property type="project" value="TreeGrafter"/>
</dbReference>
<keyword evidence="5 6" id="KW-0472">Membrane</keyword>
<dbReference type="AlphaFoldDB" id="A0AAE9L0G5"/>
<feature type="transmembrane region" description="Helical" evidence="6">
    <location>
        <begin position="67"/>
        <end position="85"/>
    </location>
</feature>
<evidence type="ECO:0000256" key="6">
    <source>
        <dbReference type="SAM" id="Phobius"/>
    </source>
</evidence>
<evidence type="ECO:0000256" key="2">
    <source>
        <dbReference type="ARBA" id="ARBA00022475"/>
    </source>
</evidence>
<keyword evidence="4 6" id="KW-1133">Transmembrane helix</keyword>
<sequence>MSVFIKGLLTSAGLIMAIGSQNAFVLKNGLQKNHVLLICAICFFCDFCLMSLGVLGMGSALAGKPALISAFALFGGVFLSVYGGLSFKKAFFQNHILEADKSSNTHSRKAAVFGTLAVTLLNPHVYLDTVVLIGSIAGTLTAAEKVRFLAGALLASFVWFFALGLGAQLLQPLFRQARAWKILECVIGCVMWWIAFGLFRFAYLNGF</sequence>
<dbReference type="Pfam" id="PF01810">
    <property type="entry name" value="LysE"/>
    <property type="match status" value="1"/>
</dbReference>
<accession>A0AAE9L0G5</accession>
<proteinExistence type="predicted"/>
<dbReference type="PANTHER" id="PTHR30086:SF20">
    <property type="entry name" value="ARGININE EXPORTER PROTEIN ARGO-RELATED"/>
    <property type="match status" value="1"/>
</dbReference>
<feature type="transmembrane region" description="Helical" evidence="6">
    <location>
        <begin position="33"/>
        <end position="55"/>
    </location>
</feature>
<organism evidence="7 8">
    <name type="scientific">Conchiformibius steedae DSM 2580</name>
    <dbReference type="NCBI Taxonomy" id="1121352"/>
    <lineage>
        <taxon>Bacteria</taxon>
        <taxon>Pseudomonadati</taxon>
        <taxon>Pseudomonadota</taxon>
        <taxon>Betaproteobacteria</taxon>
        <taxon>Neisseriales</taxon>
        <taxon>Neisseriaceae</taxon>
        <taxon>Conchiformibius</taxon>
    </lineage>
</organism>
<evidence type="ECO:0000313" key="8">
    <source>
        <dbReference type="Proteomes" id="UP001056819"/>
    </source>
</evidence>
<evidence type="ECO:0000256" key="3">
    <source>
        <dbReference type="ARBA" id="ARBA00022692"/>
    </source>
</evidence>
<gene>
    <name evidence="7" type="ORF">LNQ82_01600</name>
</gene>
<reference evidence="7" key="1">
    <citation type="submission" date="2022-05" db="EMBL/GenBank/DDBJ databases">
        <title>Alysiella filiformis genome sequencing.</title>
        <authorList>
            <person name="Viehboeck T."/>
        </authorList>
    </citation>
    <scope>NUCLEOTIDE SEQUENCE</scope>
    <source>
        <strain evidence="7">DSM 2580</strain>
    </source>
</reference>
<keyword evidence="2" id="KW-1003">Cell membrane</keyword>
<dbReference type="PANTHER" id="PTHR30086">
    <property type="entry name" value="ARGININE EXPORTER PROTEIN ARGO"/>
    <property type="match status" value="1"/>
</dbReference>
<feature type="transmembrane region" description="Helical" evidence="6">
    <location>
        <begin position="182"/>
        <end position="203"/>
    </location>
</feature>
<name>A0AAE9L0G5_9NEIS</name>
<dbReference type="Proteomes" id="UP001056819">
    <property type="component" value="Chromosome"/>
</dbReference>